<dbReference type="EMBL" id="UYJE01004844">
    <property type="protein sequence ID" value="VDI31832.1"/>
    <property type="molecule type" value="Genomic_DNA"/>
</dbReference>
<gene>
    <name evidence="3" type="ORF">MGAL_10B055775</name>
</gene>
<dbReference type="GO" id="GO:0005975">
    <property type="term" value="P:carbohydrate metabolic process"/>
    <property type="evidence" value="ECO:0007669"/>
    <property type="project" value="InterPro"/>
</dbReference>
<name>A0A8B6EAW0_MYTGA</name>
<feature type="chain" id="PRO_5032360977" description="Galactosyltransferase N-terminal domain-containing protein" evidence="1">
    <location>
        <begin position="16"/>
        <end position="195"/>
    </location>
</feature>
<dbReference type="Gene3D" id="3.90.550.10">
    <property type="entry name" value="Spore Coat Polysaccharide Biosynthesis Protein SpsA, Chain A"/>
    <property type="match status" value="1"/>
</dbReference>
<reference evidence="3" key="1">
    <citation type="submission" date="2018-11" db="EMBL/GenBank/DDBJ databases">
        <authorList>
            <person name="Alioto T."/>
            <person name="Alioto T."/>
        </authorList>
    </citation>
    <scope>NUCLEOTIDE SEQUENCE</scope>
</reference>
<keyword evidence="1" id="KW-0732">Signal</keyword>
<dbReference type="PRINTS" id="PR02050">
    <property type="entry name" value="B14GALTRFASE"/>
</dbReference>
<dbReference type="PANTHER" id="PTHR19300:SF57">
    <property type="entry name" value="BETA-1,4-N-ACETYLGALACTOSAMINYLTRANSFERASE"/>
    <property type="match status" value="1"/>
</dbReference>
<dbReference type="InterPro" id="IPR027995">
    <property type="entry name" value="Galactosyl_T_N"/>
</dbReference>
<dbReference type="GO" id="GO:0008378">
    <property type="term" value="F:galactosyltransferase activity"/>
    <property type="evidence" value="ECO:0007669"/>
    <property type="project" value="TreeGrafter"/>
</dbReference>
<evidence type="ECO:0000313" key="4">
    <source>
        <dbReference type="Proteomes" id="UP000596742"/>
    </source>
</evidence>
<evidence type="ECO:0000259" key="2">
    <source>
        <dbReference type="Pfam" id="PF13733"/>
    </source>
</evidence>
<proteinExistence type="predicted"/>
<accession>A0A8B6EAW0</accession>
<evidence type="ECO:0000313" key="3">
    <source>
        <dbReference type="EMBL" id="VDI31832.1"/>
    </source>
</evidence>
<feature type="signal peptide" evidence="1">
    <location>
        <begin position="1"/>
        <end position="15"/>
    </location>
</feature>
<comment type="caution">
    <text evidence="3">The sequence shown here is derived from an EMBL/GenBank/DDBJ whole genome shotgun (WGS) entry which is preliminary data.</text>
</comment>
<sequence>MCILVVNLIYTFCFLKLLLNRKHNSQYGKAIKRWNQIASYDENIKTFCPLHPENIHGREPLNRSIFSLEALQATYNFMDQGHYRPVTCIPRQKVAIIIPYRDREKGLHTFLNNVVPRIRRQNIEFGIYVVEQIAGQLFNKGVCFNIGFEQAMADYNYDCIVFHDVDIIAEDDRNFFTCGYQPRHLAVNVEQFGYK</sequence>
<dbReference type="OrthoDB" id="10016069at2759"/>
<keyword evidence="4" id="KW-1185">Reference proteome</keyword>
<dbReference type="Proteomes" id="UP000596742">
    <property type="component" value="Unassembled WGS sequence"/>
</dbReference>
<organism evidence="3 4">
    <name type="scientific">Mytilus galloprovincialis</name>
    <name type="common">Mediterranean mussel</name>
    <dbReference type="NCBI Taxonomy" id="29158"/>
    <lineage>
        <taxon>Eukaryota</taxon>
        <taxon>Metazoa</taxon>
        <taxon>Spiralia</taxon>
        <taxon>Lophotrochozoa</taxon>
        <taxon>Mollusca</taxon>
        <taxon>Bivalvia</taxon>
        <taxon>Autobranchia</taxon>
        <taxon>Pteriomorphia</taxon>
        <taxon>Mytilida</taxon>
        <taxon>Mytiloidea</taxon>
        <taxon>Mytilidae</taxon>
        <taxon>Mytilinae</taxon>
        <taxon>Mytilus</taxon>
    </lineage>
</organism>
<dbReference type="InterPro" id="IPR003859">
    <property type="entry name" value="Galactosyl_T"/>
</dbReference>
<dbReference type="SUPFAM" id="SSF53448">
    <property type="entry name" value="Nucleotide-diphospho-sugar transferases"/>
    <property type="match status" value="1"/>
</dbReference>
<dbReference type="AlphaFoldDB" id="A0A8B6EAW0"/>
<protein>
    <recommendedName>
        <fullName evidence="2">Galactosyltransferase N-terminal domain-containing protein</fullName>
    </recommendedName>
</protein>
<evidence type="ECO:0000256" key="1">
    <source>
        <dbReference type="SAM" id="SignalP"/>
    </source>
</evidence>
<dbReference type="Pfam" id="PF13733">
    <property type="entry name" value="Glyco_transf_7N"/>
    <property type="match status" value="1"/>
</dbReference>
<dbReference type="PANTHER" id="PTHR19300">
    <property type="entry name" value="BETA-1,4-GALACTOSYLTRANSFERASE"/>
    <property type="match status" value="1"/>
</dbReference>
<dbReference type="InterPro" id="IPR029044">
    <property type="entry name" value="Nucleotide-diphossugar_trans"/>
</dbReference>
<dbReference type="GO" id="GO:0005794">
    <property type="term" value="C:Golgi apparatus"/>
    <property type="evidence" value="ECO:0007669"/>
    <property type="project" value="TreeGrafter"/>
</dbReference>
<feature type="domain" description="Galactosyltransferase N-terminal" evidence="2">
    <location>
        <begin position="48"/>
        <end position="178"/>
    </location>
</feature>